<accession>A0A5N1J458</accession>
<reference evidence="1 2" key="1">
    <citation type="submission" date="2019-09" db="EMBL/GenBank/DDBJ databases">
        <title>Genome sequence of Adhaeribacter sp. M2.</title>
        <authorList>
            <person name="Srinivasan S."/>
        </authorList>
    </citation>
    <scope>NUCLEOTIDE SEQUENCE [LARGE SCALE GENOMIC DNA]</scope>
    <source>
        <strain evidence="1 2">M2</strain>
    </source>
</reference>
<dbReference type="RefSeq" id="WP_150901834.1">
    <property type="nucleotide sequence ID" value="NZ_VTWT01000001.1"/>
</dbReference>
<name>A0A5N1J458_9BACT</name>
<evidence type="ECO:0000313" key="1">
    <source>
        <dbReference type="EMBL" id="KAA9345691.1"/>
    </source>
</evidence>
<evidence type="ECO:0008006" key="3">
    <source>
        <dbReference type="Google" id="ProtNLM"/>
    </source>
</evidence>
<dbReference type="AlphaFoldDB" id="A0A5N1J458"/>
<dbReference type="EMBL" id="VTWT01000001">
    <property type="protein sequence ID" value="KAA9345691.1"/>
    <property type="molecule type" value="Genomic_DNA"/>
</dbReference>
<comment type="caution">
    <text evidence="1">The sequence shown here is derived from an EMBL/GenBank/DDBJ whole genome shotgun (WGS) entry which is preliminary data.</text>
</comment>
<protein>
    <recommendedName>
        <fullName evidence="3">Toll/interleukin-1 receptor domain-containing protein</fullName>
    </recommendedName>
</protein>
<dbReference type="Proteomes" id="UP000326570">
    <property type="component" value="Unassembled WGS sequence"/>
</dbReference>
<keyword evidence="2" id="KW-1185">Reference proteome</keyword>
<evidence type="ECO:0000313" key="2">
    <source>
        <dbReference type="Proteomes" id="UP000326570"/>
    </source>
</evidence>
<organism evidence="1 2">
    <name type="scientific">Adhaeribacter soli</name>
    <dbReference type="NCBI Taxonomy" id="2607655"/>
    <lineage>
        <taxon>Bacteria</taxon>
        <taxon>Pseudomonadati</taxon>
        <taxon>Bacteroidota</taxon>
        <taxon>Cytophagia</taxon>
        <taxon>Cytophagales</taxon>
        <taxon>Hymenobacteraceae</taxon>
        <taxon>Adhaeribacter</taxon>
    </lineage>
</organism>
<proteinExistence type="predicted"/>
<gene>
    <name evidence="1" type="ORF">F0P94_00980</name>
</gene>
<sequence length="257" mass="30289">MFKGFKVDLYLKEDAIFEKFYRIGIESYEQYKSEIKKTLDSFLFHDGSLNGSKIQENWFPDLNFDLFISHSHKNQKLAIYLAGWLESRFNIKSFVDSCIWGNSEDLLQTINDNYSWSSPLKETYSYNQVNFASSHVHMMLSTALSMMMDKTECLFFLRTPQSVKPYKDLDLTDSPWIYAEIAISKTLRENIPDRLKKLPLTESRKIFASADQEKKLKINYNLDLSHLVFLNYETIFNKWAKGKYNNKFEALNALYEL</sequence>